<sequence length="277" mass="31171">MLGAQDSWRRSLSMTSTDHGSEVSCKKKAAKKGSKNIPPELLKEMRKMEMMLKFRNEVDVDQVHRDVMRLVEQDERIAPGVKIKIYELLVALACYNHNAESAIRFLEVLKELSMPSESSYASVIRVCCEDPGTAKHAVKLLDDFVSNNPNRLRLRTVQPLLLTFLQNRDFDNFVDLWKSVLSGHPDLIKSAANSSIEPVEQLFVDIISAFSDVIVGKVGKERDLLMLSLDEILNEMSETLLSISEKSASLLSSQVSHDNCKVVNMSSEGKCPLRLYL</sequence>
<reference evidence="4" key="2">
    <citation type="submission" date="2012-11" db="EMBL/GenBank/DDBJ databases">
        <authorList>
            <person name="Kuo A."/>
            <person name="Curtis B.A."/>
            <person name="Tanifuji G."/>
            <person name="Burki F."/>
            <person name="Gruber A."/>
            <person name="Irimia M."/>
            <person name="Maruyama S."/>
            <person name="Arias M.C."/>
            <person name="Ball S.G."/>
            <person name="Gile G.H."/>
            <person name="Hirakawa Y."/>
            <person name="Hopkins J.F."/>
            <person name="Rensing S.A."/>
            <person name="Schmutz J."/>
            <person name="Symeonidi A."/>
            <person name="Elias M."/>
            <person name="Eveleigh R.J."/>
            <person name="Herman E.K."/>
            <person name="Klute M.J."/>
            <person name="Nakayama T."/>
            <person name="Obornik M."/>
            <person name="Reyes-Prieto A."/>
            <person name="Armbrust E.V."/>
            <person name="Aves S.J."/>
            <person name="Beiko R.G."/>
            <person name="Coutinho P."/>
            <person name="Dacks J.B."/>
            <person name="Durnford D.G."/>
            <person name="Fast N.M."/>
            <person name="Green B.R."/>
            <person name="Grisdale C."/>
            <person name="Hempe F."/>
            <person name="Henrissat B."/>
            <person name="Hoppner M.P."/>
            <person name="Ishida K.-I."/>
            <person name="Kim E."/>
            <person name="Koreny L."/>
            <person name="Kroth P.G."/>
            <person name="Liu Y."/>
            <person name="Malik S.-B."/>
            <person name="Maier U.G."/>
            <person name="McRose D."/>
            <person name="Mock T."/>
            <person name="Neilson J.A."/>
            <person name="Onodera N.T."/>
            <person name="Poole A.M."/>
            <person name="Pritham E.J."/>
            <person name="Richards T.A."/>
            <person name="Rocap G."/>
            <person name="Roy S.W."/>
            <person name="Sarai C."/>
            <person name="Schaack S."/>
            <person name="Shirato S."/>
            <person name="Slamovits C.H."/>
            <person name="Spencer D.F."/>
            <person name="Suzuki S."/>
            <person name="Worden A.Z."/>
            <person name="Zauner S."/>
            <person name="Barry K."/>
            <person name="Bell C."/>
            <person name="Bharti A.K."/>
            <person name="Crow J.A."/>
            <person name="Grimwood J."/>
            <person name="Kramer R."/>
            <person name="Lindquist E."/>
            <person name="Lucas S."/>
            <person name="Salamov A."/>
            <person name="McFadden G.I."/>
            <person name="Lane C.E."/>
            <person name="Keeling P.J."/>
            <person name="Gray M.W."/>
            <person name="Grigoriev I.V."/>
            <person name="Archibald J.M."/>
        </authorList>
    </citation>
    <scope>NUCLEOTIDE SEQUENCE</scope>
    <source>
        <strain evidence="4">CCMP2712</strain>
    </source>
</reference>
<keyword evidence="4" id="KW-1185">Reference proteome</keyword>
<feature type="region of interest" description="Disordered" evidence="1">
    <location>
        <begin position="1"/>
        <end position="37"/>
    </location>
</feature>
<dbReference type="RefSeq" id="XP_005825438.1">
    <property type="nucleotide sequence ID" value="XM_005825381.1"/>
</dbReference>
<evidence type="ECO:0000256" key="1">
    <source>
        <dbReference type="SAM" id="MobiDB-lite"/>
    </source>
</evidence>
<gene>
    <name evidence="2" type="ORF">GUITHDRAFT_115424</name>
</gene>
<dbReference type="InterPro" id="IPR011990">
    <property type="entry name" value="TPR-like_helical_dom_sf"/>
</dbReference>
<evidence type="ECO:0000313" key="2">
    <source>
        <dbReference type="EMBL" id="EKX38458.1"/>
    </source>
</evidence>
<dbReference type="GeneID" id="17295191"/>
<protein>
    <recommendedName>
        <fullName evidence="5">Pentacotripeptide-repeat region of PRORP domain-containing protein</fullName>
    </recommendedName>
</protein>
<dbReference type="KEGG" id="gtt:GUITHDRAFT_115424"/>
<organism evidence="2">
    <name type="scientific">Guillardia theta (strain CCMP2712)</name>
    <name type="common">Cryptophyte</name>
    <dbReference type="NCBI Taxonomy" id="905079"/>
    <lineage>
        <taxon>Eukaryota</taxon>
        <taxon>Cryptophyceae</taxon>
        <taxon>Pyrenomonadales</taxon>
        <taxon>Geminigeraceae</taxon>
        <taxon>Guillardia</taxon>
    </lineage>
</organism>
<evidence type="ECO:0008006" key="5">
    <source>
        <dbReference type="Google" id="ProtNLM"/>
    </source>
</evidence>
<dbReference type="HOGENOM" id="CLU_1006297_0_0_1"/>
<evidence type="ECO:0000313" key="3">
    <source>
        <dbReference type="EnsemblProtists" id="EKX38458"/>
    </source>
</evidence>
<accession>L1IQD2</accession>
<dbReference type="PaxDb" id="55529-EKX38458"/>
<proteinExistence type="predicted"/>
<dbReference type="Proteomes" id="UP000011087">
    <property type="component" value="Unassembled WGS sequence"/>
</dbReference>
<reference evidence="3" key="3">
    <citation type="submission" date="2016-03" db="UniProtKB">
        <authorList>
            <consortium name="EnsemblProtists"/>
        </authorList>
    </citation>
    <scope>IDENTIFICATION</scope>
</reference>
<dbReference type="AlphaFoldDB" id="L1IQD2"/>
<dbReference type="Gene3D" id="1.25.40.10">
    <property type="entry name" value="Tetratricopeptide repeat domain"/>
    <property type="match status" value="1"/>
</dbReference>
<name>L1IQD2_GUITC</name>
<reference evidence="2 4" key="1">
    <citation type="journal article" date="2012" name="Nature">
        <title>Algal genomes reveal evolutionary mosaicism and the fate of nucleomorphs.</title>
        <authorList>
            <consortium name="DOE Joint Genome Institute"/>
            <person name="Curtis B.A."/>
            <person name="Tanifuji G."/>
            <person name="Burki F."/>
            <person name="Gruber A."/>
            <person name="Irimia M."/>
            <person name="Maruyama S."/>
            <person name="Arias M.C."/>
            <person name="Ball S.G."/>
            <person name="Gile G.H."/>
            <person name="Hirakawa Y."/>
            <person name="Hopkins J.F."/>
            <person name="Kuo A."/>
            <person name="Rensing S.A."/>
            <person name="Schmutz J."/>
            <person name="Symeonidi A."/>
            <person name="Elias M."/>
            <person name="Eveleigh R.J."/>
            <person name="Herman E.K."/>
            <person name="Klute M.J."/>
            <person name="Nakayama T."/>
            <person name="Obornik M."/>
            <person name="Reyes-Prieto A."/>
            <person name="Armbrust E.V."/>
            <person name="Aves S.J."/>
            <person name="Beiko R.G."/>
            <person name="Coutinho P."/>
            <person name="Dacks J.B."/>
            <person name="Durnford D.G."/>
            <person name="Fast N.M."/>
            <person name="Green B.R."/>
            <person name="Grisdale C.J."/>
            <person name="Hempel F."/>
            <person name="Henrissat B."/>
            <person name="Hoppner M.P."/>
            <person name="Ishida K."/>
            <person name="Kim E."/>
            <person name="Koreny L."/>
            <person name="Kroth P.G."/>
            <person name="Liu Y."/>
            <person name="Malik S.B."/>
            <person name="Maier U.G."/>
            <person name="McRose D."/>
            <person name="Mock T."/>
            <person name="Neilson J.A."/>
            <person name="Onodera N.T."/>
            <person name="Poole A.M."/>
            <person name="Pritham E.J."/>
            <person name="Richards T.A."/>
            <person name="Rocap G."/>
            <person name="Roy S.W."/>
            <person name="Sarai C."/>
            <person name="Schaack S."/>
            <person name="Shirato S."/>
            <person name="Slamovits C.H."/>
            <person name="Spencer D.F."/>
            <person name="Suzuki S."/>
            <person name="Worden A.Z."/>
            <person name="Zauner S."/>
            <person name="Barry K."/>
            <person name="Bell C."/>
            <person name="Bharti A.K."/>
            <person name="Crow J.A."/>
            <person name="Grimwood J."/>
            <person name="Kramer R."/>
            <person name="Lindquist E."/>
            <person name="Lucas S."/>
            <person name="Salamov A."/>
            <person name="McFadden G.I."/>
            <person name="Lane C.E."/>
            <person name="Keeling P.J."/>
            <person name="Gray M.W."/>
            <person name="Grigoriev I.V."/>
            <person name="Archibald J.M."/>
        </authorList>
    </citation>
    <scope>NUCLEOTIDE SEQUENCE</scope>
    <source>
        <strain evidence="2 4">CCMP2712</strain>
    </source>
</reference>
<dbReference type="EnsemblProtists" id="EKX38458">
    <property type="protein sequence ID" value="EKX38458"/>
    <property type="gene ID" value="GUITHDRAFT_115424"/>
</dbReference>
<dbReference type="EMBL" id="JH993048">
    <property type="protein sequence ID" value="EKX38458.1"/>
    <property type="molecule type" value="Genomic_DNA"/>
</dbReference>
<evidence type="ECO:0000313" key="4">
    <source>
        <dbReference type="Proteomes" id="UP000011087"/>
    </source>
</evidence>